<reference evidence="2 3" key="1">
    <citation type="submission" date="2017-07" db="EMBL/GenBank/DDBJ databases">
        <authorList>
            <person name="Talla V."/>
            <person name="Backstrom N."/>
        </authorList>
    </citation>
    <scope>NUCLEOTIDE SEQUENCE [LARGE SCALE GENOMIC DNA]</scope>
</reference>
<dbReference type="AlphaFoldDB" id="A0A5E4QNL1"/>
<dbReference type="EMBL" id="FZQP02003557">
    <property type="protein sequence ID" value="VVC98452.1"/>
    <property type="molecule type" value="Genomic_DNA"/>
</dbReference>
<dbReference type="Proteomes" id="UP000324832">
    <property type="component" value="Unassembled WGS sequence"/>
</dbReference>
<proteinExistence type="predicted"/>
<evidence type="ECO:0000313" key="2">
    <source>
        <dbReference type="EMBL" id="VVC98452.1"/>
    </source>
</evidence>
<feature type="domain" description="C2H2-type" evidence="1">
    <location>
        <begin position="93"/>
        <end position="115"/>
    </location>
</feature>
<gene>
    <name evidence="2" type="ORF">LSINAPIS_LOCUS9531</name>
</gene>
<dbReference type="PROSITE" id="PS00028">
    <property type="entry name" value="ZINC_FINGER_C2H2_1"/>
    <property type="match status" value="2"/>
</dbReference>
<evidence type="ECO:0000259" key="1">
    <source>
        <dbReference type="PROSITE" id="PS00028"/>
    </source>
</evidence>
<evidence type="ECO:0000313" key="3">
    <source>
        <dbReference type="Proteomes" id="UP000324832"/>
    </source>
</evidence>
<keyword evidence="3" id="KW-1185">Reference proteome</keyword>
<feature type="domain" description="C2H2-type" evidence="1">
    <location>
        <begin position="46"/>
        <end position="68"/>
    </location>
</feature>
<organism evidence="2 3">
    <name type="scientific">Leptidea sinapis</name>
    <dbReference type="NCBI Taxonomy" id="189913"/>
    <lineage>
        <taxon>Eukaryota</taxon>
        <taxon>Metazoa</taxon>
        <taxon>Ecdysozoa</taxon>
        <taxon>Arthropoda</taxon>
        <taxon>Hexapoda</taxon>
        <taxon>Insecta</taxon>
        <taxon>Pterygota</taxon>
        <taxon>Neoptera</taxon>
        <taxon>Endopterygota</taxon>
        <taxon>Lepidoptera</taxon>
        <taxon>Glossata</taxon>
        <taxon>Ditrysia</taxon>
        <taxon>Papilionoidea</taxon>
        <taxon>Pieridae</taxon>
        <taxon>Dismorphiinae</taxon>
        <taxon>Leptidea</taxon>
    </lineage>
</organism>
<dbReference type="SMART" id="SM00355">
    <property type="entry name" value="ZnF_C2H2"/>
    <property type="match status" value="2"/>
</dbReference>
<name>A0A5E4QNL1_9NEOP</name>
<dbReference type="InterPro" id="IPR013087">
    <property type="entry name" value="Znf_C2H2_type"/>
</dbReference>
<accession>A0A5E4QNL1</accession>
<protein>
    <recommendedName>
        <fullName evidence="1">C2H2-type domain-containing protein</fullName>
    </recommendedName>
</protein>
<sequence length="206" mass="23864">MHSLVASISASLPRVICADLDSCHNNKMLPTYSYQGVLRYYRDYYCLACQVKLETESNVIKHICEESHEAKFADTNYVVAEENIRKINEWYHCEMCNRALKSFASVKLHISEKNHITTKVKLVARRDASGTMCVHDVEIDENSWNGLSEGSCLICDCDYTDENNHLKDATHVVNLFQRKMNVHSKYNIYRTNSTRMRSKDVKNQKK</sequence>